<keyword evidence="3" id="KW-1185">Reference proteome</keyword>
<dbReference type="PANTHER" id="PTHR21521:SF0">
    <property type="entry name" value="AMUN, ISOFORM A"/>
    <property type="match status" value="1"/>
</dbReference>
<dbReference type="Proteomes" id="UP001446871">
    <property type="component" value="Unassembled WGS sequence"/>
</dbReference>
<protein>
    <submittedName>
        <fullName evidence="2">Uncharacterized protein</fullName>
    </submittedName>
</protein>
<comment type="caution">
    <text evidence="2">The sequence shown here is derived from an EMBL/GenBank/DDBJ whole genome shotgun (WGS) entry which is preliminary data.</text>
</comment>
<feature type="region of interest" description="Disordered" evidence="1">
    <location>
        <begin position="210"/>
        <end position="259"/>
    </location>
</feature>
<proteinExistence type="predicted"/>
<evidence type="ECO:0000313" key="3">
    <source>
        <dbReference type="Proteomes" id="UP001446871"/>
    </source>
</evidence>
<reference evidence="2 3" key="1">
    <citation type="submission" date="2023-01" db="EMBL/GenBank/DDBJ databases">
        <title>Analysis of 21 Apiospora genomes using comparative genomics revels a genus with tremendous synthesis potential of carbohydrate active enzymes and secondary metabolites.</title>
        <authorList>
            <person name="Sorensen T."/>
        </authorList>
    </citation>
    <scope>NUCLEOTIDE SEQUENCE [LARGE SCALE GENOMIC DNA]</scope>
    <source>
        <strain evidence="2 3">CBS 83171</strain>
    </source>
</reference>
<gene>
    <name evidence="2" type="ORF">PG996_005833</name>
</gene>
<feature type="compositionally biased region" description="Polar residues" evidence="1">
    <location>
        <begin position="215"/>
        <end position="230"/>
    </location>
</feature>
<dbReference type="EMBL" id="JAQQWM010000003">
    <property type="protein sequence ID" value="KAK8072485.1"/>
    <property type="molecule type" value="Genomic_DNA"/>
</dbReference>
<dbReference type="PANTHER" id="PTHR21521">
    <property type="entry name" value="AMUN, ISOFORM A"/>
    <property type="match status" value="1"/>
</dbReference>
<organism evidence="2 3">
    <name type="scientific">Apiospora saccharicola</name>
    <dbReference type="NCBI Taxonomy" id="335842"/>
    <lineage>
        <taxon>Eukaryota</taxon>
        <taxon>Fungi</taxon>
        <taxon>Dikarya</taxon>
        <taxon>Ascomycota</taxon>
        <taxon>Pezizomycotina</taxon>
        <taxon>Sordariomycetes</taxon>
        <taxon>Xylariomycetidae</taxon>
        <taxon>Amphisphaeriales</taxon>
        <taxon>Apiosporaceae</taxon>
        <taxon>Apiospora</taxon>
    </lineage>
</organism>
<evidence type="ECO:0000313" key="2">
    <source>
        <dbReference type="EMBL" id="KAK8072485.1"/>
    </source>
</evidence>
<name>A0ABR1VQJ0_9PEZI</name>
<accession>A0ABR1VQJ0</accession>
<evidence type="ECO:0000256" key="1">
    <source>
        <dbReference type="SAM" id="MobiDB-lite"/>
    </source>
</evidence>
<sequence length="259" mass="29033">MVPRALLCENISTDQFKQLLSEYDDLLESISTAKPNKQGQQTLAQLDEFRYETAVKLFGAEEPQRAMQHDDVKSLMEWKLRHGKFRPTLMKLVTSNDADFVSDTIAEAMSAYWKAPDASKALDGITKLKGIGPATASLLLSVHDPGRVIFFSDEAYYWLCHDAKACPIKYNAKEYRDLNSAAQKLAERLGVSATDIEKVAFVVMRKNHDDAISPRQESSSPVSQRGSTPSGERRHKRKFEGASNDITPPQLRRSQRGKA</sequence>